<dbReference type="InterPro" id="IPR005746">
    <property type="entry name" value="Thioredoxin"/>
</dbReference>
<feature type="active site" description="Nucleophile" evidence="8">
    <location>
        <position position="32"/>
    </location>
</feature>
<dbReference type="PROSITE" id="PS51352">
    <property type="entry name" value="THIOREDOXIN_2"/>
    <property type="match status" value="1"/>
</dbReference>
<dbReference type="InterPro" id="IPR036249">
    <property type="entry name" value="Thioredoxin-like_sf"/>
</dbReference>
<keyword evidence="3" id="KW-0249">Electron transport</keyword>
<evidence type="ECO:0000256" key="2">
    <source>
        <dbReference type="ARBA" id="ARBA00022448"/>
    </source>
</evidence>
<dbReference type="InterPro" id="IPR013766">
    <property type="entry name" value="Thioredoxin_domain"/>
</dbReference>
<dbReference type="FunFam" id="3.40.30.10:FF:000001">
    <property type="entry name" value="Thioredoxin"/>
    <property type="match status" value="1"/>
</dbReference>
<dbReference type="Proteomes" id="UP000027982">
    <property type="component" value="Chromosome"/>
</dbReference>
<feature type="site" description="Contributes to redox potential value" evidence="8">
    <location>
        <position position="34"/>
    </location>
</feature>
<feature type="site" description="Contributes to redox potential value" evidence="8">
    <location>
        <position position="33"/>
    </location>
</feature>
<evidence type="ECO:0000313" key="12">
    <source>
        <dbReference type="Proteomes" id="UP000027982"/>
    </source>
</evidence>
<dbReference type="RefSeq" id="WP_025229196.1">
    <property type="nucleotide sequence ID" value="NZ_CP007139.1"/>
</dbReference>
<keyword evidence="5 9" id="KW-0676">Redox-active center</keyword>
<dbReference type="GO" id="GO:0015035">
    <property type="term" value="F:protein-disulfide reductase activity"/>
    <property type="evidence" value="ECO:0007669"/>
    <property type="project" value="UniProtKB-UniRule"/>
</dbReference>
<reference evidence="11 12" key="1">
    <citation type="journal article" date="2014" name="PLoS ONE">
        <title>The first complete genome sequence of the class fimbriimonadia in the phylum armatimonadetes.</title>
        <authorList>
            <person name="Hu Z.Y."/>
            <person name="Wang Y.Z."/>
            <person name="Im W.T."/>
            <person name="Wang S.Y."/>
            <person name="Zhao G.P."/>
            <person name="Zheng H.J."/>
            <person name="Quan Z.X."/>
        </authorList>
    </citation>
    <scope>NUCLEOTIDE SEQUENCE [LARGE SCALE GENOMIC DNA]</scope>
    <source>
        <strain evidence="11">Gsoil 348</strain>
    </source>
</reference>
<keyword evidence="2" id="KW-0813">Transport</keyword>
<feature type="site" description="Deprotonates C-terminal active site Cys" evidence="8">
    <location>
        <position position="26"/>
    </location>
</feature>
<evidence type="ECO:0000256" key="7">
    <source>
        <dbReference type="PIRNR" id="PIRNR000077"/>
    </source>
</evidence>
<evidence type="ECO:0000256" key="6">
    <source>
        <dbReference type="NCBIfam" id="TIGR01068"/>
    </source>
</evidence>
<dbReference type="PANTHER" id="PTHR45663">
    <property type="entry name" value="GEO12009P1"/>
    <property type="match status" value="1"/>
</dbReference>
<feature type="disulfide bond" description="Redox-active" evidence="9">
    <location>
        <begin position="32"/>
        <end position="35"/>
    </location>
</feature>
<dbReference type="STRING" id="661478.OP10G_3504"/>
<evidence type="ECO:0000313" key="11">
    <source>
        <dbReference type="EMBL" id="AIE86872.1"/>
    </source>
</evidence>
<keyword evidence="12" id="KW-1185">Reference proteome</keyword>
<evidence type="ECO:0000256" key="9">
    <source>
        <dbReference type="PIRSR" id="PIRSR000077-4"/>
    </source>
</evidence>
<dbReference type="EMBL" id="CP007139">
    <property type="protein sequence ID" value="AIE86872.1"/>
    <property type="molecule type" value="Genomic_DNA"/>
</dbReference>
<evidence type="ECO:0000256" key="8">
    <source>
        <dbReference type="PIRSR" id="PIRSR000077-1"/>
    </source>
</evidence>
<evidence type="ECO:0000256" key="1">
    <source>
        <dbReference type="ARBA" id="ARBA00008987"/>
    </source>
</evidence>
<organism evidence="11 12">
    <name type="scientific">Fimbriimonas ginsengisoli Gsoil 348</name>
    <dbReference type="NCBI Taxonomy" id="661478"/>
    <lineage>
        <taxon>Bacteria</taxon>
        <taxon>Bacillati</taxon>
        <taxon>Armatimonadota</taxon>
        <taxon>Fimbriimonadia</taxon>
        <taxon>Fimbriimonadales</taxon>
        <taxon>Fimbriimonadaceae</taxon>
        <taxon>Fimbriimonas</taxon>
    </lineage>
</organism>
<dbReference type="HOGENOM" id="CLU_090389_10_3_0"/>
<dbReference type="PIRSF" id="PIRSF000077">
    <property type="entry name" value="Thioredoxin"/>
    <property type="match status" value="1"/>
</dbReference>
<dbReference type="PRINTS" id="PR00421">
    <property type="entry name" value="THIOREDOXIN"/>
</dbReference>
<accession>A0A068NU27</accession>
<evidence type="ECO:0000256" key="5">
    <source>
        <dbReference type="ARBA" id="ARBA00023284"/>
    </source>
</evidence>
<dbReference type="AlphaFoldDB" id="A0A068NU27"/>
<dbReference type="PANTHER" id="PTHR45663:SF11">
    <property type="entry name" value="GEO12009P1"/>
    <property type="match status" value="1"/>
</dbReference>
<dbReference type="NCBIfam" id="TIGR01068">
    <property type="entry name" value="thioredoxin"/>
    <property type="match status" value="1"/>
</dbReference>
<dbReference type="eggNOG" id="COG3118">
    <property type="taxonomic scope" value="Bacteria"/>
</dbReference>
<feature type="active site" description="Nucleophile" evidence="8">
    <location>
        <position position="35"/>
    </location>
</feature>
<dbReference type="KEGG" id="fgi:OP10G_3504"/>
<dbReference type="Gene3D" id="3.40.30.10">
    <property type="entry name" value="Glutaredoxin"/>
    <property type="match status" value="1"/>
</dbReference>
<proteinExistence type="inferred from homology"/>
<dbReference type="GO" id="GO:0005829">
    <property type="term" value="C:cytosol"/>
    <property type="evidence" value="ECO:0007669"/>
    <property type="project" value="TreeGrafter"/>
</dbReference>
<dbReference type="OrthoDB" id="9790390at2"/>
<evidence type="ECO:0000256" key="4">
    <source>
        <dbReference type="ARBA" id="ARBA00023157"/>
    </source>
</evidence>
<gene>
    <name evidence="11" type="ORF">OP10G_3504</name>
</gene>
<evidence type="ECO:0000256" key="3">
    <source>
        <dbReference type="ARBA" id="ARBA00022982"/>
    </source>
</evidence>
<dbReference type="SUPFAM" id="SSF52833">
    <property type="entry name" value="Thioredoxin-like"/>
    <property type="match status" value="1"/>
</dbReference>
<dbReference type="InterPro" id="IPR017937">
    <property type="entry name" value="Thioredoxin_CS"/>
</dbReference>
<protein>
    <recommendedName>
        <fullName evidence="6 7">Thioredoxin</fullName>
    </recommendedName>
</protein>
<feature type="domain" description="Thioredoxin" evidence="10">
    <location>
        <begin position="1"/>
        <end position="107"/>
    </location>
</feature>
<dbReference type="CDD" id="cd02947">
    <property type="entry name" value="TRX_family"/>
    <property type="match status" value="1"/>
</dbReference>
<comment type="similarity">
    <text evidence="1 7">Belongs to the thioredoxin family.</text>
</comment>
<dbReference type="Pfam" id="PF00085">
    <property type="entry name" value="Thioredoxin"/>
    <property type="match status" value="1"/>
</dbReference>
<dbReference type="PROSITE" id="PS00194">
    <property type="entry name" value="THIOREDOXIN_1"/>
    <property type="match status" value="1"/>
</dbReference>
<name>A0A068NU27_FIMGI</name>
<keyword evidence="4 9" id="KW-1015">Disulfide bond</keyword>
<sequence>MASHLSMTTAEFDQQVLQSDVPVLVDFWAEWCGPCKAIGPSIEQLAVDYAGRAKVVKIDVDSEGDLAQRYGIMSIPALVVFKGGKEVDRMVGAAPKPQIAALIDRAL</sequence>
<evidence type="ECO:0000259" key="10">
    <source>
        <dbReference type="PROSITE" id="PS51352"/>
    </source>
</evidence>
<dbReference type="GO" id="GO:0045454">
    <property type="term" value="P:cell redox homeostasis"/>
    <property type="evidence" value="ECO:0007669"/>
    <property type="project" value="TreeGrafter"/>
</dbReference>